<dbReference type="AlphaFoldDB" id="A0A6N1VDX0"/>
<dbReference type="RefSeq" id="WP_175276626.1">
    <property type="nucleotide sequence ID" value="NZ_CP054836.1"/>
</dbReference>
<reference evidence="1 2" key="1">
    <citation type="submission" date="2020-06" db="EMBL/GenBank/DDBJ databases">
        <title>Oricola thermophila sp. nov. isolated from a tidal sediments.</title>
        <authorList>
            <person name="Kwon K.K."/>
            <person name="Yang S.-H."/>
            <person name="Park M.-J."/>
        </authorList>
    </citation>
    <scope>NUCLEOTIDE SEQUENCE [LARGE SCALE GENOMIC DNA]</scope>
    <source>
        <strain evidence="1 2">MEBiC13590</strain>
    </source>
</reference>
<gene>
    <name evidence="1" type="ORF">HTY61_09870</name>
</gene>
<accession>A0A6N1VDX0</accession>
<proteinExistence type="predicted"/>
<organism evidence="1 2">
    <name type="scientific">Oricola thermophila</name>
    <dbReference type="NCBI Taxonomy" id="2742145"/>
    <lineage>
        <taxon>Bacteria</taxon>
        <taxon>Pseudomonadati</taxon>
        <taxon>Pseudomonadota</taxon>
        <taxon>Alphaproteobacteria</taxon>
        <taxon>Hyphomicrobiales</taxon>
        <taxon>Ahrensiaceae</taxon>
        <taxon>Oricola</taxon>
    </lineage>
</organism>
<evidence type="ECO:0000313" key="1">
    <source>
        <dbReference type="EMBL" id="QKV18733.1"/>
    </source>
</evidence>
<protein>
    <recommendedName>
        <fullName evidence="3">Phage protein</fullName>
    </recommendedName>
</protein>
<sequence>MKNKLSDLNNHLFAQIERLSDEDLKAEDIDREARRGEAIVAVADQIIRNARLQIDAARLASEYGSDPTPYLPQIEGKRQ</sequence>
<dbReference type="EMBL" id="CP054836">
    <property type="protein sequence ID" value="QKV18733.1"/>
    <property type="molecule type" value="Genomic_DNA"/>
</dbReference>
<keyword evidence="2" id="KW-1185">Reference proteome</keyword>
<name>A0A6N1VDX0_9HYPH</name>
<evidence type="ECO:0000313" key="2">
    <source>
        <dbReference type="Proteomes" id="UP000509367"/>
    </source>
</evidence>
<dbReference type="KEGG" id="orm:HTY61_09870"/>
<evidence type="ECO:0008006" key="3">
    <source>
        <dbReference type="Google" id="ProtNLM"/>
    </source>
</evidence>
<dbReference type="Proteomes" id="UP000509367">
    <property type="component" value="Chromosome"/>
</dbReference>